<keyword evidence="3" id="KW-0325">Glycoprotein</keyword>
<keyword evidence="4" id="KW-0560">Oxidoreductase</keyword>
<name>A0A1H2XXI2_9RHOB</name>
<organism evidence="4 5">
    <name type="scientific">Paracoccus sanguinis</name>
    <dbReference type="NCBI Taxonomy" id="1545044"/>
    <lineage>
        <taxon>Bacteria</taxon>
        <taxon>Pseudomonadati</taxon>
        <taxon>Pseudomonadota</taxon>
        <taxon>Alphaproteobacteria</taxon>
        <taxon>Rhodobacterales</taxon>
        <taxon>Paracoccaceae</taxon>
        <taxon>Paracoccus</taxon>
    </lineage>
</organism>
<dbReference type="Pfam" id="PF03098">
    <property type="entry name" value="An_peroxidase"/>
    <property type="match status" value="1"/>
</dbReference>
<dbReference type="Gene3D" id="1.10.640.10">
    <property type="entry name" value="Haem peroxidase domain superfamily, animal type"/>
    <property type="match status" value="1"/>
</dbReference>
<dbReference type="AlphaFoldDB" id="A0A1H2XXI2"/>
<dbReference type="OrthoDB" id="105077at2"/>
<dbReference type="InterPro" id="IPR010255">
    <property type="entry name" value="Haem_peroxidase_sf"/>
</dbReference>
<evidence type="ECO:0000313" key="4">
    <source>
        <dbReference type="EMBL" id="SDW97288.1"/>
    </source>
</evidence>
<comment type="subcellular location">
    <subcellularLocation>
        <location evidence="1">Secreted</location>
    </subcellularLocation>
</comment>
<dbReference type="SUPFAM" id="SSF48113">
    <property type="entry name" value="Heme-dependent peroxidases"/>
    <property type="match status" value="1"/>
</dbReference>
<evidence type="ECO:0000256" key="1">
    <source>
        <dbReference type="ARBA" id="ARBA00004613"/>
    </source>
</evidence>
<protein>
    <submittedName>
        <fullName evidence="4">Animal haem peroxidase</fullName>
    </submittedName>
</protein>
<evidence type="ECO:0000256" key="2">
    <source>
        <dbReference type="ARBA" id="ARBA00022525"/>
    </source>
</evidence>
<dbReference type="Proteomes" id="UP000182944">
    <property type="component" value="Unassembled WGS sequence"/>
</dbReference>
<dbReference type="STRING" id="1545044.SAMN05444276_102653"/>
<keyword evidence="5" id="KW-1185">Reference proteome</keyword>
<evidence type="ECO:0000256" key="3">
    <source>
        <dbReference type="ARBA" id="ARBA00023180"/>
    </source>
</evidence>
<dbReference type="EMBL" id="FNNA01000002">
    <property type="protein sequence ID" value="SDW97288.1"/>
    <property type="molecule type" value="Genomic_DNA"/>
</dbReference>
<dbReference type="GO" id="GO:0004601">
    <property type="term" value="F:peroxidase activity"/>
    <property type="evidence" value="ECO:0007669"/>
    <property type="project" value="UniProtKB-KW"/>
</dbReference>
<dbReference type="GO" id="GO:0006979">
    <property type="term" value="P:response to oxidative stress"/>
    <property type="evidence" value="ECO:0007669"/>
    <property type="project" value="InterPro"/>
</dbReference>
<gene>
    <name evidence="4" type="ORF">SAMN05444276_102653</name>
</gene>
<keyword evidence="4" id="KW-0575">Peroxidase</keyword>
<dbReference type="GO" id="GO:0005576">
    <property type="term" value="C:extracellular region"/>
    <property type="evidence" value="ECO:0007669"/>
    <property type="project" value="UniProtKB-SubCell"/>
</dbReference>
<dbReference type="InterPro" id="IPR019791">
    <property type="entry name" value="Haem_peroxidase_animal"/>
</dbReference>
<proteinExistence type="predicted"/>
<dbReference type="InterPro" id="IPR037120">
    <property type="entry name" value="Haem_peroxidase_sf_animal"/>
</dbReference>
<keyword evidence="2" id="KW-0964">Secreted</keyword>
<dbReference type="PROSITE" id="PS50292">
    <property type="entry name" value="PEROXIDASE_3"/>
    <property type="match status" value="1"/>
</dbReference>
<dbReference type="CDD" id="cd09819">
    <property type="entry name" value="An_peroxidase_bacterial_1"/>
    <property type="match status" value="1"/>
</dbReference>
<dbReference type="PANTHER" id="PTHR11475:SF4">
    <property type="entry name" value="CHORION PEROXIDASE"/>
    <property type="match status" value="1"/>
</dbReference>
<sequence>MTIIVQSHGGPTTPTRALRPLEAAVPAGGDVAPDERADFGYLFDHEAATADDYVPDAVLPLLDEMARLMVPDVEAPQTESDIPAVMTYWGQFLDHELTARTDRESVVSDLAAGVPQASAARIAAELKNARSPRFDLDSVYGGPPIGPDFTPASAAQTATVVSGMRHPSNPAKMRIGTCLTGESNDPIPDDLDRHRDLPRFLQVEPPVRDAYLALAQSQLTPAEFAAFRASLPSRAIIGDKRNEENLIVAQFHLSVLRFHNRVVDFLAHPGTGWLADFAAARELTRLHYQWLIAEVYLPAVCDPAVVARVRAERAAPFFAFRAAHAARAGGTTLGNALPLEFSAAAYRFGHTMVRGSYDYNRNFGRPGGILPESPFELLFGFTAGGGFRPSPQAPAKPRLPANWIIDWARFLEVRTNFDDGLPQRAARAIDTALAPPLGDLANEGADAPTADLKALHRHLARRNLRRGLSLRLPTGQALHRQLKAAGALTSDPIADIAAALRGKPEMATFLAGPGAALARATPLWFYILAEAEAGGGNRLGELGSWIVATTFVGVLLADPDSALSRGFTPAQSPLRTPDGAPVDSLERWMRFALVMN</sequence>
<evidence type="ECO:0000313" key="5">
    <source>
        <dbReference type="Proteomes" id="UP000182944"/>
    </source>
</evidence>
<dbReference type="PANTHER" id="PTHR11475">
    <property type="entry name" value="OXIDASE/PEROXIDASE"/>
    <property type="match status" value="1"/>
</dbReference>
<dbReference type="RefSeq" id="WP_074826511.1">
    <property type="nucleotide sequence ID" value="NZ_FNNA01000002.1"/>
</dbReference>
<accession>A0A1H2XXI2</accession>
<dbReference type="GO" id="GO:0020037">
    <property type="term" value="F:heme binding"/>
    <property type="evidence" value="ECO:0007669"/>
    <property type="project" value="InterPro"/>
</dbReference>
<reference evidence="5" key="1">
    <citation type="submission" date="2016-10" db="EMBL/GenBank/DDBJ databases">
        <authorList>
            <person name="Varghese N."/>
            <person name="Submissions S."/>
        </authorList>
    </citation>
    <scope>NUCLEOTIDE SEQUENCE [LARGE SCALE GENOMIC DNA]</scope>
    <source>
        <strain evidence="5">DSM 29303</strain>
    </source>
</reference>